<dbReference type="AlphaFoldDB" id="A0A934V6Z0"/>
<keyword evidence="2" id="KW-0812">Transmembrane</keyword>
<proteinExistence type="predicted"/>
<dbReference type="InterPro" id="IPR012551">
    <property type="entry name" value="DUF1707_SHOCT-like"/>
</dbReference>
<evidence type="ECO:0000259" key="6">
    <source>
        <dbReference type="Pfam" id="PF08044"/>
    </source>
</evidence>
<keyword evidence="4" id="KW-0472">Membrane</keyword>
<accession>A0A934V6Z0</accession>
<evidence type="ECO:0000256" key="3">
    <source>
        <dbReference type="ARBA" id="ARBA00022989"/>
    </source>
</evidence>
<comment type="caution">
    <text evidence="7">The sequence shown here is derived from an EMBL/GenBank/DDBJ whole genome shotgun (WGS) entry which is preliminary data.</text>
</comment>
<evidence type="ECO:0000313" key="8">
    <source>
        <dbReference type="Proteomes" id="UP000635245"/>
    </source>
</evidence>
<feature type="domain" description="TM2" evidence="5">
    <location>
        <begin position="92"/>
        <end position="143"/>
    </location>
</feature>
<name>A0A934V6Z0_9PSEU</name>
<evidence type="ECO:0000313" key="7">
    <source>
        <dbReference type="EMBL" id="MBK1788037.1"/>
    </source>
</evidence>
<sequence>MRGDSDPEILRIGTAEREEACRLLSDHLSAGRLQPLEYEDRVTTALAAHTRADIRPLFADLPAPRPVFLVPPLQPWPDLPPAPPVIEPAPSERSYVVAGLLQIVLPFGSGRFYTGHTELAVAQLLVTLFTLGVGAVWPLIDGIMLLINGGTDAQGRPLRE</sequence>
<evidence type="ECO:0000259" key="5">
    <source>
        <dbReference type="Pfam" id="PF05154"/>
    </source>
</evidence>
<dbReference type="Pfam" id="PF08044">
    <property type="entry name" value="DUF1707"/>
    <property type="match status" value="1"/>
</dbReference>
<keyword evidence="3" id="KW-1133">Transmembrane helix</keyword>
<keyword evidence="8" id="KW-1185">Reference proteome</keyword>
<protein>
    <submittedName>
        <fullName evidence="7">DUF1707 domain-containing protein</fullName>
    </submittedName>
</protein>
<dbReference type="Pfam" id="PF05154">
    <property type="entry name" value="TM2"/>
    <property type="match status" value="1"/>
</dbReference>
<dbReference type="GO" id="GO:0016020">
    <property type="term" value="C:membrane"/>
    <property type="evidence" value="ECO:0007669"/>
    <property type="project" value="UniProtKB-SubCell"/>
</dbReference>
<evidence type="ECO:0000256" key="2">
    <source>
        <dbReference type="ARBA" id="ARBA00022692"/>
    </source>
</evidence>
<evidence type="ECO:0000256" key="4">
    <source>
        <dbReference type="ARBA" id="ARBA00023136"/>
    </source>
</evidence>
<gene>
    <name evidence="7" type="ORF">JHE00_27215</name>
</gene>
<dbReference type="Proteomes" id="UP000635245">
    <property type="component" value="Unassembled WGS sequence"/>
</dbReference>
<dbReference type="EMBL" id="JAENJH010000009">
    <property type="protein sequence ID" value="MBK1788037.1"/>
    <property type="molecule type" value="Genomic_DNA"/>
</dbReference>
<reference evidence="7" key="1">
    <citation type="submission" date="2020-12" db="EMBL/GenBank/DDBJ databases">
        <title>Prauserella sp. ASG 168, a novel actinomycete isolated from cave rock.</title>
        <authorList>
            <person name="Suriyachadkun C."/>
        </authorList>
    </citation>
    <scope>NUCLEOTIDE SEQUENCE</scope>
    <source>
        <strain evidence="7">ASG 168</strain>
    </source>
</reference>
<feature type="domain" description="DUF1707" evidence="6">
    <location>
        <begin position="10"/>
        <end position="62"/>
    </location>
</feature>
<dbReference type="InterPro" id="IPR007829">
    <property type="entry name" value="TM2"/>
</dbReference>
<evidence type="ECO:0000256" key="1">
    <source>
        <dbReference type="ARBA" id="ARBA00004141"/>
    </source>
</evidence>
<organism evidence="7 8">
    <name type="scientific">Prauserella cavernicola</name>
    <dbReference type="NCBI Taxonomy" id="2800127"/>
    <lineage>
        <taxon>Bacteria</taxon>
        <taxon>Bacillati</taxon>
        <taxon>Actinomycetota</taxon>
        <taxon>Actinomycetes</taxon>
        <taxon>Pseudonocardiales</taxon>
        <taxon>Pseudonocardiaceae</taxon>
        <taxon>Prauserella</taxon>
    </lineage>
</organism>
<comment type="subcellular location">
    <subcellularLocation>
        <location evidence="1">Membrane</location>
        <topology evidence="1">Multi-pass membrane protein</topology>
    </subcellularLocation>
</comment>
<dbReference type="RefSeq" id="WP_200323436.1">
    <property type="nucleotide sequence ID" value="NZ_JAENJH010000009.1"/>
</dbReference>